<proteinExistence type="predicted"/>
<organism evidence="1">
    <name type="scientific">Solanum chacoense</name>
    <name type="common">Chaco potato</name>
    <dbReference type="NCBI Taxonomy" id="4108"/>
    <lineage>
        <taxon>Eukaryota</taxon>
        <taxon>Viridiplantae</taxon>
        <taxon>Streptophyta</taxon>
        <taxon>Embryophyta</taxon>
        <taxon>Tracheophyta</taxon>
        <taxon>Spermatophyta</taxon>
        <taxon>Magnoliopsida</taxon>
        <taxon>eudicotyledons</taxon>
        <taxon>Gunneridae</taxon>
        <taxon>Pentapetalae</taxon>
        <taxon>asterids</taxon>
        <taxon>lamiids</taxon>
        <taxon>Solanales</taxon>
        <taxon>Solanaceae</taxon>
        <taxon>Solanoideae</taxon>
        <taxon>Solaneae</taxon>
        <taxon>Solanum</taxon>
    </lineage>
</organism>
<dbReference type="EMBL" id="GEDG01018258">
    <property type="protein sequence ID" value="JAP20946.1"/>
    <property type="molecule type" value="Transcribed_RNA"/>
</dbReference>
<evidence type="ECO:0000313" key="1">
    <source>
        <dbReference type="EMBL" id="JAP20946.1"/>
    </source>
</evidence>
<sequence length="99" mass="11369">MVKATAPLNLYLSLVVLPRKKQFIFLHRDCVLSSLECNSAFIPGDLNCLFYWHKQKHYCQILQLLPSEGLSSDCTQLLPGYFFIPFAFIANLRLFASLQ</sequence>
<reference evidence="1" key="1">
    <citation type="submission" date="2015-12" db="EMBL/GenBank/DDBJ databases">
        <title>Gene expression during late stages of embryo sac development: a critical building block for successful pollen-pistil interactions.</title>
        <authorList>
            <person name="Liu Y."/>
            <person name="Joly V."/>
            <person name="Sabar M."/>
            <person name="Matton D.P."/>
        </authorList>
    </citation>
    <scope>NUCLEOTIDE SEQUENCE</scope>
</reference>
<name>A0A0V0HKE6_SOLCH</name>
<dbReference type="AlphaFoldDB" id="A0A0V0HKE6"/>
<protein>
    <submittedName>
        <fullName evidence="1">Putative ovule protein</fullName>
    </submittedName>
</protein>
<accession>A0A0V0HKE6</accession>